<protein>
    <submittedName>
        <fullName evidence="1">Uncharacterized protein</fullName>
    </submittedName>
</protein>
<evidence type="ECO:0000313" key="2">
    <source>
        <dbReference type="Proteomes" id="UP000537890"/>
    </source>
</evidence>
<evidence type="ECO:0000313" key="1">
    <source>
        <dbReference type="EMBL" id="NYT46644.1"/>
    </source>
</evidence>
<dbReference type="AlphaFoldDB" id="A0A7Z0SDC5"/>
<name>A0A7Z0SDC5_9GAMM</name>
<accession>A0A7Z0SDC5</accession>
<reference evidence="1 2" key="1">
    <citation type="submission" date="2020-05" db="EMBL/GenBank/DDBJ databases">
        <title>Horizontal transmission and recombination maintain forever young bacterial symbiont genomes.</title>
        <authorList>
            <person name="Russell S.L."/>
            <person name="Pepper-Tunick E."/>
            <person name="Svedberg J."/>
            <person name="Byrne A."/>
            <person name="Ruelas Castillo J."/>
            <person name="Vollmers C."/>
            <person name="Beinart R.A."/>
            <person name="Corbett-Detig R."/>
        </authorList>
    </citation>
    <scope>NUCLEOTIDE SEQUENCE [LARGE SCALE GENOMIC DNA]</scope>
    <source>
        <strain evidence="1">4727-3</strain>
    </source>
</reference>
<proteinExistence type="predicted"/>
<dbReference type="EMBL" id="JACCHS010000023">
    <property type="protein sequence ID" value="NYT46644.1"/>
    <property type="molecule type" value="Genomic_DNA"/>
</dbReference>
<sequence length="47" mass="5449">MLDLKDDEWVRSGLDEIEKAISFAVSEMLMLDEIEAQTLYEIQAFVI</sequence>
<gene>
    <name evidence="1" type="ORF">H0A75_02220</name>
</gene>
<dbReference type="Proteomes" id="UP000537890">
    <property type="component" value="Unassembled WGS sequence"/>
</dbReference>
<comment type="caution">
    <text evidence="1">The sequence shown here is derived from an EMBL/GenBank/DDBJ whole genome shotgun (WGS) entry which is preliminary data.</text>
</comment>
<organism evidence="1 2">
    <name type="scientific">Candidatus Methanofishera endochildressiae</name>
    <dbReference type="NCBI Taxonomy" id="2738884"/>
    <lineage>
        <taxon>Bacteria</taxon>
        <taxon>Pseudomonadati</taxon>
        <taxon>Pseudomonadota</taxon>
        <taxon>Gammaproteobacteria</taxon>
        <taxon>Candidatus Methanofishera</taxon>
    </lineage>
</organism>